<gene>
    <name evidence="2" type="ORF">U9M48_039363</name>
</gene>
<accession>A0AAQ3UKK6</accession>
<protein>
    <submittedName>
        <fullName evidence="2">Uncharacterized protein</fullName>
    </submittedName>
</protein>
<keyword evidence="3" id="KW-1185">Reference proteome</keyword>
<dbReference type="AlphaFoldDB" id="A0AAQ3UKK6"/>
<organism evidence="2 3">
    <name type="scientific">Paspalum notatum var. saurae</name>
    <dbReference type="NCBI Taxonomy" id="547442"/>
    <lineage>
        <taxon>Eukaryota</taxon>
        <taxon>Viridiplantae</taxon>
        <taxon>Streptophyta</taxon>
        <taxon>Embryophyta</taxon>
        <taxon>Tracheophyta</taxon>
        <taxon>Spermatophyta</taxon>
        <taxon>Magnoliopsida</taxon>
        <taxon>Liliopsida</taxon>
        <taxon>Poales</taxon>
        <taxon>Poaceae</taxon>
        <taxon>PACMAD clade</taxon>
        <taxon>Panicoideae</taxon>
        <taxon>Andropogonodae</taxon>
        <taxon>Paspaleae</taxon>
        <taxon>Paspalinae</taxon>
        <taxon>Paspalum</taxon>
    </lineage>
</organism>
<dbReference type="Proteomes" id="UP001341281">
    <property type="component" value="Chromosome 09"/>
</dbReference>
<dbReference type="EMBL" id="CP144753">
    <property type="protein sequence ID" value="WVZ93379.1"/>
    <property type="molecule type" value="Genomic_DNA"/>
</dbReference>
<evidence type="ECO:0000313" key="3">
    <source>
        <dbReference type="Proteomes" id="UP001341281"/>
    </source>
</evidence>
<name>A0AAQ3UKK6_PASNO</name>
<feature type="region of interest" description="Disordered" evidence="1">
    <location>
        <begin position="27"/>
        <end position="51"/>
    </location>
</feature>
<evidence type="ECO:0000313" key="2">
    <source>
        <dbReference type="EMBL" id="WVZ93379.1"/>
    </source>
</evidence>
<evidence type="ECO:0000256" key="1">
    <source>
        <dbReference type="SAM" id="MobiDB-lite"/>
    </source>
</evidence>
<sequence length="110" mass="13240">MPLQHRHREPPLPPPPPRDFILRKKIRRHHRRSDLHRSSAAATANRPDLDGWLDSSDEEVLQLLNEDAEHEKQVMETIFFFGMYHDIYMHKSRRRTSPESGHEWVMRNIR</sequence>
<proteinExistence type="predicted"/>
<feature type="region of interest" description="Disordered" evidence="1">
    <location>
        <begin position="1"/>
        <end position="20"/>
    </location>
</feature>
<reference evidence="2 3" key="1">
    <citation type="submission" date="2024-02" db="EMBL/GenBank/DDBJ databases">
        <title>High-quality chromosome-scale genome assembly of Pensacola bahiagrass (Paspalum notatum Flugge var. saurae).</title>
        <authorList>
            <person name="Vega J.M."/>
            <person name="Podio M."/>
            <person name="Orjuela J."/>
            <person name="Siena L.A."/>
            <person name="Pessino S.C."/>
            <person name="Combes M.C."/>
            <person name="Mariac C."/>
            <person name="Albertini E."/>
            <person name="Pupilli F."/>
            <person name="Ortiz J.P.A."/>
            <person name="Leblanc O."/>
        </authorList>
    </citation>
    <scope>NUCLEOTIDE SEQUENCE [LARGE SCALE GENOMIC DNA]</scope>
    <source>
        <strain evidence="2">R1</strain>
        <tissue evidence="2">Leaf</tissue>
    </source>
</reference>